<dbReference type="SUPFAM" id="SSF82282">
    <property type="entry name" value="Homocysteine S-methyltransferase"/>
    <property type="match status" value="1"/>
</dbReference>
<dbReference type="GO" id="GO:0033528">
    <property type="term" value="P:S-methylmethionine cycle"/>
    <property type="evidence" value="ECO:0007669"/>
    <property type="project" value="TreeGrafter"/>
</dbReference>
<name>E4XNA3_OIKDI</name>
<comment type="caution">
    <text evidence="6">Lacks conserved residue(s) required for the propagation of feature annotation.</text>
</comment>
<gene>
    <name evidence="8" type="ORF">GSOID_T00015658001</name>
</gene>
<organism evidence="8">
    <name type="scientific">Oikopleura dioica</name>
    <name type="common">Tunicate</name>
    <dbReference type="NCBI Taxonomy" id="34765"/>
    <lineage>
        <taxon>Eukaryota</taxon>
        <taxon>Metazoa</taxon>
        <taxon>Chordata</taxon>
        <taxon>Tunicata</taxon>
        <taxon>Appendicularia</taxon>
        <taxon>Copelata</taxon>
        <taxon>Oikopleuridae</taxon>
        <taxon>Oikopleura</taxon>
    </lineage>
</organism>
<keyword evidence="9" id="KW-1185">Reference proteome</keyword>
<dbReference type="GO" id="GO:0032259">
    <property type="term" value="P:methylation"/>
    <property type="evidence" value="ECO:0007669"/>
    <property type="project" value="UniProtKB-KW"/>
</dbReference>
<dbReference type="InParanoid" id="E4XNA3"/>
<dbReference type="GO" id="GO:0009086">
    <property type="term" value="P:methionine biosynthetic process"/>
    <property type="evidence" value="ECO:0007669"/>
    <property type="project" value="TreeGrafter"/>
</dbReference>
<dbReference type="EMBL" id="FN653082">
    <property type="protein sequence ID" value="CBY11341.1"/>
    <property type="molecule type" value="Genomic_DNA"/>
</dbReference>
<proteinExistence type="predicted"/>
<evidence type="ECO:0000256" key="1">
    <source>
        <dbReference type="ARBA" id="ARBA00022603"/>
    </source>
</evidence>
<evidence type="ECO:0000313" key="9">
    <source>
        <dbReference type="Proteomes" id="UP000001307"/>
    </source>
</evidence>
<keyword evidence="4" id="KW-0862">Zinc</keyword>
<dbReference type="PROSITE" id="PS50970">
    <property type="entry name" value="HCY"/>
    <property type="match status" value="1"/>
</dbReference>
<evidence type="ECO:0000313" key="8">
    <source>
        <dbReference type="EMBL" id="CBY11341.1"/>
    </source>
</evidence>
<protein>
    <recommendedName>
        <fullName evidence="7">Hcy-binding domain-containing protein</fullName>
    </recommendedName>
</protein>
<dbReference type="InterPro" id="IPR003726">
    <property type="entry name" value="HCY_dom"/>
</dbReference>
<keyword evidence="2" id="KW-0808">Transferase</keyword>
<comment type="pathway">
    <text evidence="5">Amino-acid biosynthesis; L-methionine biosynthesis via de novo pathway.</text>
</comment>
<evidence type="ECO:0000259" key="7">
    <source>
        <dbReference type="PROSITE" id="PS50970"/>
    </source>
</evidence>
<dbReference type="GO" id="GO:0008898">
    <property type="term" value="F:S-adenosylmethionine-homocysteine S-methyltransferase activity"/>
    <property type="evidence" value="ECO:0007669"/>
    <property type="project" value="TreeGrafter"/>
</dbReference>
<dbReference type="PANTHER" id="PTHR46015">
    <property type="entry name" value="ZGC:172121"/>
    <property type="match status" value="1"/>
</dbReference>
<evidence type="ECO:0000256" key="2">
    <source>
        <dbReference type="ARBA" id="ARBA00022679"/>
    </source>
</evidence>
<dbReference type="OrthoDB" id="261426at2759"/>
<feature type="domain" description="Hcy-binding" evidence="7">
    <location>
        <begin position="1"/>
        <end position="148"/>
    </location>
</feature>
<sequence length="148" mass="16535">MWNQVKVIDGGMGTELVRCGVQDVDKHKLWSALANVDFPDSVVQAHKNFIDAGADVIISNTYQSNQPLLMSELQISREEADNLLLKTVDLARKAAGSETIVAGSIGPFPDCPASEYDPQYLKRMSFEELYNWHLPRFELLAKKGLILQ</sequence>
<evidence type="ECO:0000256" key="4">
    <source>
        <dbReference type="ARBA" id="ARBA00022833"/>
    </source>
</evidence>
<accession>E4XNA3</accession>
<dbReference type="InterPro" id="IPR036589">
    <property type="entry name" value="HCY_dom_sf"/>
</dbReference>
<dbReference type="AlphaFoldDB" id="E4XNA3"/>
<dbReference type="Pfam" id="PF02574">
    <property type="entry name" value="S-methyl_trans"/>
    <property type="match status" value="1"/>
</dbReference>
<reference evidence="8" key="1">
    <citation type="journal article" date="2010" name="Science">
        <title>Plasticity of animal genome architecture unmasked by rapid evolution of a pelagic tunicate.</title>
        <authorList>
            <person name="Denoeud F."/>
            <person name="Henriet S."/>
            <person name="Mungpakdee S."/>
            <person name="Aury J.M."/>
            <person name="Da Silva C."/>
            <person name="Brinkmann H."/>
            <person name="Mikhaleva J."/>
            <person name="Olsen L.C."/>
            <person name="Jubin C."/>
            <person name="Canestro C."/>
            <person name="Bouquet J.M."/>
            <person name="Danks G."/>
            <person name="Poulain J."/>
            <person name="Campsteijn C."/>
            <person name="Adamski M."/>
            <person name="Cross I."/>
            <person name="Yadetie F."/>
            <person name="Muffato M."/>
            <person name="Louis A."/>
            <person name="Butcher S."/>
            <person name="Tsagkogeorga G."/>
            <person name="Konrad A."/>
            <person name="Singh S."/>
            <person name="Jensen M.F."/>
            <person name="Cong E.H."/>
            <person name="Eikeseth-Otteraa H."/>
            <person name="Noel B."/>
            <person name="Anthouard V."/>
            <person name="Porcel B.M."/>
            <person name="Kachouri-Lafond R."/>
            <person name="Nishino A."/>
            <person name="Ugolini M."/>
            <person name="Chourrout P."/>
            <person name="Nishida H."/>
            <person name="Aasland R."/>
            <person name="Huzurbazar S."/>
            <person name="Westhof E."/>
            <person name="Delsuc F."/>
            <person name="Lehrach H."/>
            <person name="Reinhardt R."/>
            <person name="Weissenbach J."/>
            <person name="Roy S.W."/>
            <person name="Artiguenave F."/>
            <person name="Postlethwait J.H."/>
            <person name="Manak J.R."/>
            <person name="Thompson E.M."/>
            <person name="Jaillon O."/>
            <person name="Du Pasquier L."/>
            <person name="Boudinot P."/>
            <person name="Liberles D.A."/>
            <person name="Volff J.N."/>
            <person name="Philippe H."/>
            <person name="Lenhard B."/>
            <person name="Roest Crollius H."/>
            <person name="Wincker P."/>
            <person name="Chourrout D."/>
        </authorList>
    </citation>
    <scope>NUCLEOTIDE SEQUENCE [LARGE SCALE GENOMIC DNA]</scope>
</reference>
<dbReference type="GO" id="GO:0046872">
    <property type="term" value="F:metal ion binding"/>
    <property type="evidence" value="ECO:0007669"/>
    <property type="project" value="UniProtKB-KW"/>
</dbReference>
<dbReference type="Proteomes" id="UP000001307">
    <property type="component" value="Unassembled WGS sequence"/>
</dbReference>
<evidence type="ECO:0000256" key="3">
    <source>
        <dbReference type="ARBA" id="ARBA00022723"/>
    </source>
</evidence>
<dbReference type="InterPro" id="IPR051486">
    <property type="entry name" value="Hcy_S-methyltransferase"/>
</dbReference>
<dbReference type="Gene3D" id="3.20.20.330">
    <property type="entry name" value="Homocysteine-binding-like domain"/>
    <property type="match status" value="1"/>
</dbReference>
<keyword evidence="1" id="KW-0489">Methyltransferase</keyword>
<dbReference type="PANTHER" id="PTHR46015:SF1">
    <property type="entry name" value="HOMOCYSTEINE S-METHYLTRANSFERASE-LIKE ISOFORM 1"/>
    <property type="match status" value="1"/>
</dbReference>
<evidence type="ECO:0000256" key="6">
    <source>
        <dbReference type="PROSITE-ProRule" id="PRU00333"/>
    </source>
</evidence>
<evidence type="ECO:0000256" key="5">
    <source>
        <dbReference type="ARBA" id="ARBA00034478"/>
    </source>
</evidence>
<keyword evidence="3" id="KW-0479">Metal-binding</keyword>